<reference evidence="6 7" key="1">
    <citation type="submission" date="2019-12" db="EMBL/GenBank/DDBJ databases">
        <title>Novel species isolated from a subtropical stream in China.</title>
        <authorList>
            <person name="Lu H."/>
        </authorList>
    </citation>
    <scope>NUCLEOTIDE SEQUENCE [LARGE SCALE GENOMIC DNA]</scope>
    <source>
        <strain evidence="6 7">FT127W</strain>
    </source>
</reference>
<proteinExistence type="predicted"/>
<feature type="domain" description="ABC transporter" evidence="5">
    <location>
        <begin position="4"/>
        <end position="235"/>
    </location>
</feature>
<dbReference type="Gene3D" id="2.40.50.100">
    <property type="match status" value="1"/>
</dbReference>
<dbReference type="SMART" id="SM00382">
    <property type="entry name" value="AAA"/>
    <property type="match status" value="1"/>
</dbReference>
<dbReference type="Pfam" id="PF17912">
    <property type="entry name" value="OB_MalK"/>
    <property type="match status" value="1"/>
</dbReference>
<dbReference type="GO" id="GO:0005524">
    <property type="term" value="F:ATP binding"/>
    <property type="evidence" value="ECO:0007669"/>
    <property type="project" value="UniProtKB-KW"/>
</dbReference>
<dbReference type="PANTHER" id="PTHR43875">
    <property type="entry name" value="MALTODEXTRIN IMPORT ATP-BINDING PROTEIN MSMX"/>
    <property type="match status" value="1"/>
</dbReference>
<keyword evidence="2" id="KW-0472">Membrane</keyword>
<keyword evidence="7" id="KW-1185">Reference proteome</keyword>
<dbReference type="GO" id="GO:0008643">
    <property type="term" value="P:carbohydrate transport"/>
    <property type="evidence" value="ECO:0007669"/>
    <property type="project" value="InterPro"/>
</dbReference>
<evidence type="ECO:0000256" key="2">
    <source>
        <dbReference type="ARBA" id="ARBA00022475"/>
    </source>
</evidence>
<organism evidence="6 7">
    <name type="scientific">Pseudoduganella aquatica</name>
    <dbReference type="NCBI Taxonomy" id="2660641"/>
    <lineage>
        <taxon>Bacteria</taxon>
        <taxon>Pseudomonadati</taxon>
        <taxon>Pseudomonadota</taxon>
        <taxon>Betaproteobacteria</taxon>
        <taxon>Burkholderiales</taxon>
        <taxon>Oxalobacteraceae</taxon>
        <taxon>Telluria group</taxon>
        <taxon>Pseudoduganella</taxon>
    </lineage>
</organism>
<dbReference type="CDD" id="cd03301">
    <property type="entry name" value="ABC_MalK_N"/>
    <property type="match status" value="1"/>
</dbReference>
<dbReference type="NCBIfam" id="NF008653">
    <property type="entry name" value="PRK11650.1"/>
    <property type="match status" value="1"/>
</dbReference>
<gene>
    <name evidence="6" type="primary">ugpC</name>
    <name evidence="6" type="ORF">GTP77_09650</name>
</gene>
<evidence type="ECO:0000256" key="1">
    <source>
        <dbReference type="ARBA" id="ARBA00022448"/>
    </source>
</evidence>
<keyword evidence="1" id="KW-0813">Transport</keyword>
<keyword evidence="4 6" id="KW-0067">ATP-binding</keyword>
<dbReference type="GO" id="GO:0140359">
    <property type="term" value="F:ABC-type transporter activity"/>
    <property type="evidence" value="ECO:0007669"/>
    <property type="project" value="InterPro"/>
</dbReference>
<evidence type="ECO:0000256" key="3">
    <source>
        <dbReference type="ARBA" id="ARBA00022741"/>
    </source>
</evidence>
<dbReference type="FunFam" id="3.40.50.300:FF:000042">
    <property type="entry name" value="Maltose/maltodextrin ABC transporter, ATP-binding protein"/>
    <property type="match status" value="1"/>
</dbReference>
<evidence type="ECO:0000313" key="6">
    <source>
        <dbReference type="EMBL" id="MYN07606.1"/>
    </source>
</evidence>
<accession>A0A7X4HAE6</accession>
<dbReference type="InterPro" id="IPR027417">
    <property type="entry name" value="P-loop_NTPase"/>
</dbReference>
<dbReference type="PROSITE" id="PS00211">
    <property type="entry name" value="ABC_TRANSPORTER_1"/>
    <property type="match status" value="1"/>
</dbReference>
<dbReference type="EMBL" id="WWCU01000008">
    <property type="protein sequence ID" value="MYN07606.1"/>
    <property type="molecule type" value="Genomic_DNA"/>
</dbReference>
<dbReference type="Gene3D" id="2.40.50.140">
    <property type="entry name" value="Nucleic acid-binding proteins"/>
    <property type="match status" value="1"/>
</dbReference>
<dbReference type="SUPFAM" id="SSF50331">
    <property type="entry name" value="MOP-like"/>
    <property type="match status" value="1"/>
</dbReference>
<dbReference type="GO" id="GO:0016887">
    <property type="term" value="F:ATP hydrolysis activity"/>
    <property type="evidence" value="ECO:0007669"/>
    <property type="project" value="InterPro"/>
</dbReference>
<sequence length="379" mass="41383">MASLSIRNVRKVYPNGAEILKGIDLDIEDGQFLILVGGSGCGKSTLLNMIAGLENISQGEIRIGERVVNNVPPKERDIAMVFQSYALYPTMTVRENISFGLGIRKVPKAEQEIIVNRVAETLQMKHLLDRKPAMLSGGQRQRVAMGRAIARDPSLFLFDEPLSNLDAKLRVEMRAEIKLLHQRLGATIVYVTHDQIEAMTLGDRIAVMRDGVVQQFGSPQEIYDQPDNLYVAGFIGSPSMNFLRGKLMAHAAGAAFALEHQGTTTLLPLPANHAAAGHFGAWLGRELILGIRPEHVTDALSARRAETPEGYHPMEVPCTIEMTEPTGPDTLAFAWFNGVRATCRTHPRAGAEPGASIPLAFDLSKAILFDPASEMRLGA</sequence>
<dbReference type="Proteomes" id="UP000450676">
    <property type="component" value="Unassembled WGS sequence"/>
</dbReference>
<dbReference type="SUPFAM" id="SSF52540">
    <property type="entry name" value="P-loop containing nucleoside triphosphate hydrolases"/>
    <property type="match status" value="1"/>
</dbReference>
<dbReference type="Pfam" id="PF00005">
    <property type="entry name" value="ABC_tran"/>
    <property type="match status" value="1"/>
</dbReference>
<dbReference type="InterPro" id="IPR012340">
    <property type="entry name" value="NA-bd_OB-fold"/>
</dbReference>
<dbReference type="RefSeq" id="WP_161071956.1">
    <property type="nucleotide sequence ID" value="NZ_WWCU01000008.1"/>
</dbReference>
<dbReference type="Gene3D" id="3.40.50.300">
    <property type="entry name" value="P-loop containing nucleotide triphosphate hydrolases"/>
    <property type="match status" value="1"/>
</dbReference>
<evidence type="ECO:0000313" key="7">
    <source>
        <dbReference type="Proteomes" id="UP000450676"/>
    </source>
</evidence>
<keyword evidence="2" id="KW-1003">Cell membrane</keyword>
<keyword evidence="3" id="KW-0547">Nucleotide-binding</keyword>
<dbReference type="InterPro" id="IPR008995">
    <property type="entry name" value="Mo/tungstate-bd_C_term_dom"/>
</dbReference>
<name>A0A7X4HAE6_9BURK</name>
<protein>
    <submittedName>
        <fullName evidence="6">sn-glycerol-3-phosphate ABC transporter ATP-binding protein UgpC</fullName>
    </submittedName>
</protein>
<dbReference type="InterPro" id="IPR003593">
    <property type="entry name" value="AAA+_ATPase"/>
</dbReference>
<comment type="caution">
    <text evidence="6">The sequence shown here is derived from an EMBL/GenBank/DDBJ whole genome shotgun (WGS) entry which is preliminary data.</text>
</comment>
<evidence type="ECO:0000259" key="5">
    <source>
        <dbReference type="PROSITE" id="PS50893"/>
    </source>
</evidence>
<dbReference type="GO" id="GO:0055052">
    <property type="term" value="C:ATP-binding cassette (ABC) transporter complex, substrate-binding subunit-containing"/>
    <property type="evidence" value="ECO:0007669"/>
    <property type="project" value="TreeGrafter"/>
</dbReference>
<dbReference type="AlphaFoldDB" id="A0A7X4HAE6"/>
<dbReference type="PANTHER" id="PTHR43875:SF14">
    <property type="entry name" value="ABC TRANSPORTER ATP-BINDING PROTEIN"/>
    <property type="match status" value="1"/>
</dbReference>
<dbReference type="InterPro" id="IPR015855">
    <property type="entry name" value="ABC_transpr_MalK-like"/>
</dbReference>
<evidence type="ECO:0000256" key="4">
    <source>
        <dbReference type="ARBA" id="ARBA00022840"/>
    </source>
</evidence>
<dbReference type="InterPro" id="IPR017871">
    <property type="entry name" value="ABC_transporter-like_CS"/>
</dbReference>
<dbReference type="InterPro" id="IPR047641">
    <property type="entry name" value="ABC_transpr_MalK/UgpC-like"/>
</dbReference>
<dbReference type="InterPro" id="IPR003439">
    <property type="entry name" value="ABC_transporter-like_ATP-bd"/>
</dbReference>
<dbReference type="PROSITE" id="PS50893">
    <property type="entry name" value="ABC_TRANSPORTER_2"/>
    <property type="match status" value="1"/>
</dbReference>
<dbReference type="InterPro" id="IPR040582">
    <property type="entry name" value="OB_MalK-like"/>
</dbReference>